<dbReference type="EMBL" id="BAAAOR010000028">
    <property type="protein sequence ID" value="GAA1531917.1"/>
    <property type="molecule type" value="Genomic_DNA"/>
</dbReference>
<feature type="domain" description="NAD glycohydrolase translocation F5/8 type C" evidence="3">
    <location>
        <begin position="219"/>
        <end position="363"/>
    </location>
</feature>
<name>A0ABN2B3I5_9ACTN</name>
<protein>
    <recommendedName>
        <fullName evidence="3">NAD glycohydrolase translocation F5/8 type C domain-containing protein</fullName>
    </recommendedName>
</protein>
<organism evidence="4 5">
    <name type="scientific">Nocardioides humi</name>
    <dbReference type="NCBI Taxonomy" id="449461"/>
    <lineage>
        <taxon>Bacteria</taxon>
        <taxon>Bacillati</taxon>
        <taxon>Actinomycetota</taxon>
        <taxon>Actinomycetes</taxon>
        <taxon>Propionibacteriales</taxon>
        <taxon>Nocardioidaceae</taxon>
        <taxon>Nocardioides</taxon>
    </lineage>
</organism>
<feature type="compositionally biased region" description="Low complexity" evidence="1">
    <location>
        <begin position="30"/>
        <end position="48"/>
    </location>
</feature>
<sequence length="366" mass="39317">MSRACPDCSVALEEGERFCGECGAYVDWSGEPGEPVVEPVAEPVVEPVAGPPAPPPPPPPPDATWQPPPPPPPAARALVVPVSDGAVRPQQPAPTRPGAPAPKPRRPRPPADDPINHGDLVCGDCGIGNKPTRKFCRRCGHDLVDAQVARLGWWRRLRAWARRRPRAAGARPRARTRPRLRVPARLVGLVGVLAILGIGGYAVRGLLSDGYETVRDRVGGVEQVNPTGLSASSHQDGHEARFARDGTSNRYWAPAKAGDGRGERLTAEFAEPVRLVYVLITPGISGEDEELFLTQGRPAELNAVVRRGDGTVEVKRLELEDEIGPARLGLGVSDVVEVTFEIRRAYPGSAPDSRTAVAEVEFYARK</sequence>
<dbReference type="Pfam" id="PF25302">
    <property type="entry name" value="NADase_transloc"/>
    <property type="match status" value="1"/>
</dbReference>
<keyword evidence="2" id="KW-0472">Membrane</keyword>
<dbReference type="RefSeq" id="WP_181410766.1">
    <property type="nucleotide sequence ID" value="NZ_BAAAOR010000028.1"/>
</dbReference>
<evidence type="ECO:0000259" key="3">
    <source>
        <dbReference type="Pfam" id="PF25302"/>
    </source>
</evidence>
<comment type="caution">
    <text evidence="4">The sequence shown here is derived from an EMBL/GenBank/DDBJ whole genome shotgun (WGS) entry which is preliminary data.</text>
</comment>
<evidence type="ECO:0000256" key="2">
    <source>
        <dbReference type="SAM" id="Phobius"/>
    </source>
</evidence>
<keyword evidence="5" id="KW-1185">Reference proteome</keyword>
<keyword evidence="2" id="KW-1133">Transmembrane helix</keyword>
<gene>
    <name evidence="4" type="ORF">GCM10009788_38870</name>
</gene>
<accession>A0ABN2B3I5</accession>
<proteinExistence type="predicted"/>
<feature type="compositionally biased region" description="Pro residues" evidence="1">
    <location>
        <begin position="91"/>
        <end position="102"/>
    </location>
</feature>
<evidence type="ECO:0000313" key="4">
    <source>
        <dbReference type="EMBL" id="GAA1531917.1"/>
    </source>
</evidence>
<feature type="compositionally biased region" description="Pro residues" evidence="1">
    <location>
        <begin position="49"/>
        <end position="74"/>
    </location>
</feature>
<evidence type="ECO:0000256" key="1">
    <source>
        <dbReference type="SAM" id="MobiDB-lite"/>
    </source>
</evidence>
<feature type="transmembrane region" description="Helical" evidence="2">
    <location>
        <begin position="182"/>
        <end position="203"/>
    </location>
</feature>
<dbReference type="Proteomes" id="UP001500842">
    <property type="component" value="Unassembled WGS sequence"/>
</dbReference>
<reference evidence="4 5" key="1">
    <citation type="journal article" date="2019" name="Int. J. Syst. Evol. Microbiol.">
        <title>The Global Catalogue of Microorganisms (GCM) 10K type strain sequencing project: providing services to taxonomists for standard genome sequencing and annotation.</title>
        <authorList>
            <consortium name="The Broad Institute Genomics Platform"/>
            <consortium name="The Broad Institute Genome Sequencing Center for Infectious Disease"/>
            <person name="Wu L."/>
            <person name="Ma J."/>
        </authorList>
    </citation>
    <scope>NUCLEOTIDE SEQUENCE [LARGE SCALE GENOMIC DNA]</scope>
    <source>
        <strain evidence="4 5">JCM 14942</strain>
    </source>
</reference>
<evidence type="ECO:0000313" key="5">
    <source>
        <dbReference type="Proteomes" id="UP001500842"/>
    </source>
</evidence>
<keyword evidence="2" id="KW-0812">Transmembrane</keyword>
<feature type="region of interest" description="Disordered" evidence="1">
    <location>
        <begin position="25"/>
        <end position="117"/>
    </location>
</feature>
<dbReference type="InterPro" id="IPR057561">
    <property type="entry name" value="NADase_transloc"/>
</dbReference>
<dbReference type="NCBIfam" id="NF047619">
    <property type="entry name" value="NADase_discoid"/>
    <property type="match status" value="1"/>
</dbReference>